<dbReference type="PIRSF" id="PIRSF015877">
    <property type="entry name" value="UCP015877"/>
    <property type="match status" value="1"/>
</dbReference>
<dbReference type="Pfam" id="PF19769">
    <property type="entry name" value="CPxCG_zf"/>
    <property type="match status" value="1"/>
</dbReference>
<dbReference type="PANTHER" id="PTHR42195:SF1">
    <property type="entry name" value="ZINC FINGER PROTEIN"/>
    <property type="match status" value="1"/>
</dbReference>
<dbReference type="EMBL" id="JBHSXQ010000002">
    <property type="protein sequence ID" value="MFC6905091.1"/>
    <property type="molecule type" value="Genomic_DNA"/>
</dbReference>
<keyword evidence="2" id="KW-1185">Reference proteome</keyword>
<evidence type="ECO:0000313" key="1">
    <source>
        <dbReference type="EMBL" id="MFC6905091.1"/>
    </source>
</evidence>
<dbReference type="AlphaFoldDB" id="A0ABD5V2F1"/>
<proteinExistence type="predicted"/>
<name>A0ABD5V2F1_9EURY</name>
<protein>
    <submittedName>
        <fullName evidence="1">HVO_0476 family zinc finger protein</fullName>
    </submittedName>
</protein>
<dbReference type="PANTHER" id="PTHR42195">
    <property type="entry name" value="UCP015877 FAMILY PROTEIN"/>
    <property type="match status" value="1"/>
</dbReference>
<reference evidence="1 2" key="1">
    <citation type="journal article" date="2019" name="Int. J. Syst. Evol. Microbiol.">
        <title>The Global Catalogue of Microorganisms (GCM) 10K type strain sequencing project: providing services to taxonomists for standard genome sequencing and annotation.</title>
        <authorList>
            <consortium name="The Broad Institute Genomics Platform"/>
            <consortium name="The Broad Institute Genome Sequencing Center for Infectious Disease"/>
            <person name="Wu L."/>
            <person name="Ma J."/>
        </authorList>
    </citation>
    <scope>NUCLEOTIDE SEQUENCE [LARGE SCALE GENOMIC DNA]</scope>
    <source>
        <strain evidence="1 2">CGMCC 1.3240</strain>
    </source>
</reference>
<gene>
    <name evidence="1" type="ORF">ACFQGH_07730</name>
</gene>
<sequence>MSNTASQVALPCPSCSPSEETVHEVLKPGGQATVRCTACGHTHKTSIDEESEVEIDVIVSQDGESFSASAAVPEGEELAVGEEFVLDTEEAIMLVRITSVELGGERREESAPVEEIETLWTRAVDNVSVNLTVHPNEKREESRSVKLQVPGDHEFTVGEREEMGDEEFVITGIHVKRDATGYHKSKLDFEGDTVHAKDVKRLFGEDDSPTAWSVW</sequence>
<organism evidence="1 2">
    <name type="scientific">Halalkalicoccus tibetensis</name>
    <dbReference type="NCBI Taxonomy" id="175632"/>
    <lineage>
        <taxon>Archaea</taxon>
        <taxon>Methanobacteriati</taxon>
        <taxon>Methanobacteriota</taxon>
        <taxon>Stenosarchaea group</taxon>
        <taxon>Halobacteria</taxon>
        <taxon>Halobacteriales</taxon>
        <taxon>Halococcaceae</taxon>
        <taxon>Halalkalicoccus</taxon>
    </lineage>
</organism>
<evidence type="ECO:0000313" key="2">
    <source>
        <dbReference type="Proteomes" id="UP001596312"/>
    </source>
</evidence>
<dbReference type="InterPro" id="IPR012041">
    <property type="entry name" value="Znf_CPxCG-like"/>
</dbReference>
<accession>A0ABD5V2F1</accession>
<dbReference type="Proteomes" id="UP001596312">
    <property type="component" value="Unassembled WGS sequence"/>
</dbReference>
<comment type="caution">
    <text evidence="1">The sequence shown here is derived from an EMBL/GenBank/DDBJ whole genome shotgun (WGS) entry which is preliminary data.</text>
</comment>
<dbReference type="RefSeq" id="WP_340603605.1">
    <property type="nucleotide sequence ID" value="NZ_JBBMXV010000002.1"/>
</dbReference>